<evidence type="ECO:0000313" key="2">
    <source>
        <dbReference type="EMBL" id="CAL0326148.1"/>
    </source>
</evidence>
<proteinExistence type="predicted"/>
<comment type="caution">
    <text evidence="2">The sequence shown here is derived from an EMBL/GenBank/DDBJ whole genome shotgun (WGS) entry which is preliminary data.</text>
</comment>
<reference evidence="2 3" key="1">
    <citation type="submission" date="2024-03" db="EMBL/GenBank/DDBJ databases">
        <authorList>
            <person name="Martinez-Hernandez J."/>
        </authorList>
    </citation>
    <scope>NUCLEOTIDE SEQUENCE [LARGE SCALE GENOMIC DNA]</scope>
</reference>
<dbReference type="Proteomes" id="UP001497480">
    <property type="component" value="Unassembled WGS sequence"/>
</dbReference>
<organism evidence="2 3">
    <name type="scientific">Lupinus luteus</name>
    <name type="common">European yellow lupine</name>
    <dbReference type="NCBI Taxonomy" id="3873"/>
    <lineage>
        <taxon>Eukaryota</taxon>
        <taxon>Viridiplantae</taxon>
        <taxon>Streptophyta</taxon>
        <taxon>Embryophyta</taxon>
        <taxon>Tracheophyta</taxon>
        <taxon>Spermatophyta</taxon>
        <taxon>Magnoliopsida</taxon>
        <taxon>eudicotyledons</taxon>
        <taxon>Gunneridae</taxon>
        <taxon>Pentapetalae</taxon>
        <taxon>rosids</taxon>
        <taxon>fabids</taxon>
        <taxon>Fabales</taxon>
        <taxon>Fabaceae</taxon>
        <taxon>Papilionoideae</taxon>
        <taxon>50 kb inversion clade</taxon>
        <taxon>genistoids sensu lato</taxon>
        <taxon>core genistoids</taxon>
        <taxon>Genisteae</taxon>
        <taxon>Lupinus</taxon>
    </lineage>
</organism>
<evidence type="ECO:0000256" key="1">
    <source>
        <dbReference type="SAM" id="MobiDB-lite"/>
    </source>
</evidence>
<keyword evidence="3" id="KW-1185">Reference proteome</keyword>
<dbReference type="EMBL" id="CAXHTB010000019">
    <property type="protein sequence ID" value="CAL0326148.1"/>
    <property type="molecule type" value="Genomic_DNA"/>
</dbReference>
<protein>
    <submittedName>
        <fullName evidence="2">Uncharacterized protein</fullName>
    </submittedName>
</protein>
<accession>A0AAV1XWT0</accession>
<sequence length="88" mass="9697">MGEENIGFKQGRNFAHHLLENIIKLTHGKSKKNSRNSKLLNELLSAGLGALSRPGDLPGRVRPKRGPVKPSWTDQAAQADCLADLRDR</sequence>
<dbReference type="AlphaFoldDB" id="A0AAV1XWT0"/>
<gene>
    <name evidence="2" type="ORF">LLUT_LOCUS27208</name>
</gene>
<feature type="region of interest" description="Disordered" evidence="1">
    <location>
        <begin position="51"/>
        <end position="88"/>
    </location>
</feature>
<evidence type="ECO:0000313" key="3">
    <source>
        <dbReference type="Proteomes" id="UP001497480"/>
    </source>
</evidence>
<name>A0AAV1XWT0_LUPLU</name>